<name>A0A1I4QL62_9HYPH</name>
<evidence type="ECO:0000313" key="2">
    <source>
        <dbReference type="Proteomes" id="UP000233491"/>
    </source>
</evidence>
<dbReference type="Proteomes" id="UP000233491">
    <property type="component" value="Unassembled WGS sequence"/>
</dbReference>
<sequence>MQPVLDGHNDVLMRLWETAGKGGDPIAEFRDGITTGHIDGPRARAGGLVGGLCAIFVPSRQGPRPTFDRGTYSSPLAEPIDQPAALAAAVAMAGIARRLDREGVWRLCTSTVEIRRAIDDDVFAAVLHMEGCDPIDADLYALDLFYAAGLRSLGPVWSRTNIFGHGVPFAYPSSPDTGPGLTDAGVRLVKACNRLGIMIDLSHITEQGFWDVAKVSEMPLVATHSNVHAITPVTRNLTDRQMAAIRETGGMVGLNYATSFLRPDGQENAATPLTDMVRHVDHLVEHLGIDGVGLGSDYDGATIPSEIGDAAGQQALVGALRQAGYGEDDLVKLCRDNWLRVLAQTWRE</sequence>
<dbReference type="EMBL" id="PJNW01000002">
    <property type="protein sequence ID" value="PKR90584.1"/>
    <property type="molecule type" value="Genomic_DNA"/>
</dbReference>
<dbReference type="PANTHER" id="PTHR10443">
    <property type="entry name" value="MICROSOMAL DIPEPTIDASE"/>
    <property type="match status" value="1"/>
</dbReference>
<dbReference type="InterPro" id="IPR032466">
    <property type="entry name" value="Metal_Hydrolase"/>
</dbReference>
<evidence type="ECO:0000313" key="1">
    <source>
        <dbReference type="EMBL" id="PKR90584.1"/>
    </source>
</evidence>
<dbReference type="PANTHER" id="PTHR10443:SF12">
    <property type="entry name" value="DIPEPTIDASE"/>
    <property type="match status" value="1"/>
</dbReference>
<organism evidence="1 2">
    <name type="scientific">Pleomorphomonas diazotrophica</name>
    <dbReference type="NCBI Taxonomy" id="1166257"/>
    <lineage>
        <taxon>Bacteria</taxon>
        <taxon>Pseudomonadati</taxon>
        <taxon>Pseudomonadota</taxon>
        <taxon>Alphaproteobacteria</taxon>
        <taxon>Hyphomicrobiales</taxon>
        <taxon>Pleomorphomonadaceae</taxon>
        <taxon>Pleomorphomonas</taxon>
    </lineage>
</organism>
<dbReference type="Pfam" id="PF01244">
    <property type="entry name" value="Peptidase_M19"/>
    <property type="match status" value="1"/>
</dbReference>
<protein>
    <submittedName>
        <fullName evidence="1">Peptidase</fullName>
    </submittedName>
</protein>
<dbReference type="OrthoDB" id="9804920at2"/>
<dbReference type="AlphaFoldDB" id="A0A1I4QL62"/>
<dbReference type="PROSITE" id="PS51365">
    <property type="entry name" value="RENAL_DIPEPTIDASE_2"/>
    <property type="match status" value="1"/>
</dbReference>
<accession>A0A1I4QL62</accession>
<dbReference type="CDD" id="cd01301">
    <property type="entry name" value="rDP_like"/>
    <property type="match status" value="1"/>
</dbReference>
<proteinExistence type="predicted"/>
<reference evidence="1 2" key="1">
    <citation type="submission" date="2017-12" db="EMBL/GenBank/DDBJ databases">
        <title>Anaerobic carbon monoxide metabolism by Pleomorphomonas carboxyditropha sp. nov., a new mesophilic hydrogenogenic carboxidotroph.</title>
        <authorList>
            <person name="Esquivel-Elizondo S."/>
            <person name="Krajmalnik-Brown R."/>
        </authorList>
    </citation>
    <scope>NUCLEOTIDE SEQUENCE [LARGE SCALE GENOMIC DNA]</scope>
    <source>
        <strain evidence="1 2">R5-392</strain>
    </source>
</reference>
<dbReference type="RefSeq" id="WP_101287738.1">
    <property type="nucleotide sequence ID" value="NZ_FOUQ01000001.1"/>
</dbReference>
<comment type="caution">
    <text evidence="1">The sequence shown here is derived from an EMBL/GenBank/DDBJ whole genome shotgun (WGS) entry which is preliminary data.</text>
</comment>
<dbReference type="InterPro" id="IPR008257">
    <property type="entry name" value="Pept_M19"/>
</dbReference>
<dbReference type="GO" id="GO:0006508">
    <property type="term" value="P:proteolysis"/>
    <property type="evidence" value="ECO:0007669"/>
    <property type="project" value="InterPro"/>
</dbReference>
<dbReference type="SUPFAM" id="SSF51556">
    <property type="entry name" value="Metallo-dependent hydrolases"/>
    <property type="match status" value="1"/>
</dbReference>
<dbReference type="Gene3D" id="3.20.20.140">
    <property type="entry name" value="Metal-dependent hydrolases"/>
    <property type="match status" value="1"/>
</dbReference>
<gene>
    <name evidence="1" type="ORF">CXZ10_04260</name>
</gene>
<dbReference type="GO" id="GO:0070573">
    <property type="term" value="F:metallodipeptidase activity"/>
    <property type="evidence" value="ECO:0007669"/>
    <property type="project" value="InterPro"/>
</dbReference>
<keyword evidence="2" id="KW-1185">Reference proteome</keyword>